<name>A0A0R1Y8S7_9LACO</name>
<evidence type="ECO:0000313" key="2">
    <source>
        <dbReference type="EMBL" id="KRM38818.1"/>
    </source>
</evidence>
<dbReference type="InterPro" id="IPR050678">
    <property type="entry name" value="DNA_Partitioning_ATPase"/>
</dbReference>
<dbReference type="PANTHER" id="PTHR13696:SF52">
    <property type="entry name" value="PARA FAMILY PROTEIN CT_582"/>
    <property type="match status" value="1"/>
</dbReference>
<organism evidence="2 3">
    <name type="scientific">Lentilactobacillus parafarraginis DSM 18390 = JCM 14109</name>
    <dbReference type="NCBI Taxonomy" id="1423786"/>
    <lineage>
        <taxon>Bacteria</taxon>
        <taxon>Bacillati</taxon>
        <taxon>Bacillota</taxon>
        <taxon>Bacilli</taxon>
        <taxon>Lactobacillales</taxon>
        <taxon>Lactobacillaceae</taxon>
        <taxon>Lentilactobacillus</taxon>
    </lineage>
</organism>
<evidence type="ECO:0000313" key="3">
    <source>
        <dbReference type="Proteomes" id="UP000051010"/>
    </source>
</evidence>
<evidence type="ECO:0000259" key="1">
    <source>
        <dbReference type="Pfam" id="PF13614"/>
    </source>
</evidence>
<protein>
    <submittedName>
        <fullName evidence="2">Replication protein</fullName>
    </submittedName>
</protein>
<accession>A0A0R1Y8S7</accession>
<dbReference type="PANTHER" id="PTHR13696">
    <property type="entry name" value="P-LOOP CONTAINING NUCLEOSIDE TRIPHOSPHATE HYDROLASE"/>
    <property type="match status" value="1"/>
</dbReference>
<dbReference type="CDD" id="cd02042">
    <property type="entry name" value="ParAB_family"/>
    <property type="match status" value="1"/>
</dbReference>
<dbReference type="InterPro" id="IPR025669">
    <property type="entry name" value="AAA_dom"/>
</dbReference>
<comment type="caution">
    <text evidence="2">The sequence shown here is derived from an EMBL/GenBank/DDBJ whole genome shotgun (WGS) entry which is preliminary data.</text>
</comment>
<dbReference type="SUPFAM" id="SSF52540">
    <property type="entry name" value="P-loop containing nucleoside triphosphate hydrolases"/>
    <property type="match status" value="1"/>
</dbReference>
<dbReference type="PATRIC" id="fig|1423786.4.peg.228"/>
<gene>
    <name evidence="2" type="ORF">FD47_GL000227</name>
</gene>
<dbReference type="AlphaFoldDB" id="A0A0R1Y8S7"/>
<dbReference type="Proteomes" id="UP000051010">
    <property type="component" value="Unassembled WGS sequence"/>
</dbReference>
<proteinExistence type="predicted"/>
<sequence length="280" mass="31607">MYTCNKKGRAFMTTVLTFSNFKGGTGKTTNSTMTGIELARRGYKTLLIDLDPQANATNLYLKTKENKTGDLVTFKETLMAGIKSQNIKATIINIVDNLDVLPSSADFALYPRYMETVKKDYSERVKYLSQMISEWKGEYDYILIDVPPTISLITDSALYATDYAVIVLQTQERSLQGAEAFIRYLQDTLINQFHAPTLDVAGILPVLLKNGAPVDLSTLSKAETMFGKENMFKTTIKNMERLKRYDVTGVTFKDQFDRAVQEVYKNVVDELLSRISEESL</sequence>
<dbReference type="Pfam" id="PF13614">
    <property type="entry name" value="AAA_31"/>
    <property type="match status" value="1"/>
</dbReference>
<dbReference type="Gene3D" id="3.40.50.300">
    <property type="entry name" value="P-loop containing nucleotide triphosphate hydrolases"/>
    <property type="match status" value="1"/>
</dbReference>
<reference evidence="2 3" key="1">
    <citation type="journal article" date="2015" name="Genome Announc.">
        <title>Expanding the biotechnology potential of lactobacilli through comparative genomics of 213 strains and associated genera.</title>
        <authorList>
            <person name="Sun Z."/>
            <person name="Harris H.M."/>
            <person name="McCann A."/>
            <person name="Guo C."/>
            <person name="Argimon S."/>
            <person name="Zhang W."/>
            <person name="Yang X."/>
            <person name="Jeffery I.B."/>
            <person name="Cooney J.C."/>
            <person name="Kagawa T.F."/>
            <person name="Liu W."/>
            <person name="Song Y."/>
            <person name="Salvetti E."/>
            <person name="Wrobel A."/>
            <person name="Rasinkangas P."/>
            <person name="Parkhill J."/>
            <person name="Rea M.C."/>
            <person name="O'Sullivan O."/>
            <person name="Ritari J."/>
            <person name="Douillard F.P."/>
            <person name="Paul Ross R."/>
            <person name="Yang R."/>
            <person name="Briner A.E."/>
            <person name="Felis G.E."/>
            <person name="de Vos W.M."/>
            <person name="Barrangou R."/>
            <person name="Klaenhammer T.R."/>
            <person name="Caufield P.W."/>
            <person name="Cui Y."/>
            <person name="Zhang H."/>
            <person name="O'Toole P.W."/>
        </authorList>
    </citation>
    <scope>NUCLEOTIDE SEQUENCE [LARGE SCALE GENOMIC DNA]</scope>
    <source>
        <strain evidence="2 3">DSM 18390</strain>
    </source>
</reference>
<dbReference type="InterPro" id="IPR027417">
    <property type="entry name" value="P-loop_NTPase"/>
</dbReference>
<feature type="domain" description="AAA" evidence="1">
    <location>
        <begin position="14"/>
        <end position="187"/>
    </location>
</feature>
<dbReference type="EMBL" id="AZFZ01000109">
    <property type="protein sequence ID" value="KRM38818.1"/>
    <property type="molecule type" value="Genomic_DNA"/>
</dbReference>